<evidence type="ECO:0000259" key="1">
    <source>
        <dbReference type="Pfam" id="PF13472"/>
    </source>
</evidence>
<dbReference type="InterPro" id="IPR013830">
    <property type="entry name" value="SGNH_hydro"/>
</dbReference>
<dbReference type="Proteomes" id="UP000183410">
    <property type="component" value="Unassembled WGS sequence"/>
</dbReference>
<keyword evidence="2" id="KW-0378">Hydrolase</keyword>
<accession>A0A1I2BUE2</accession>
<evidence type="ECO:0000313" key="3">
    <source>
        <dbReference type="Proteomes" id="UP000183410"/>
    </source>
</evidence>
<protein>
    <submittedName>
        <fullName evidence="2">GDSL-like Lipase/Acylhydrolase family protein</fullName>
    </submittedName>
</protein>
<dbReference type="EMBL" id="FONN01000004">
    <property type="protein sequence ID" value="SFE58930.1"/>
    <property type="molecule type" value="Genomic_DNA"/>
</dbReference>
<dbReference type="InterPro" id="IPR036514">
    <property type="entry name" value="SGNH_hydro_sf"/>
</dbReference>
<evidence type="ECO:0000313" key="2">
    <source>
        <dbReference type="EMBL" id="SFE58930.1"/>
    </source>
</evidence>
<gene>
    <name evidence="2" type="ORF">SAMN04487969_10453</name>
</gene>
<proteinExistence type="predicted"/>
<dbReference type="RefSeq" id="WP_046232564.1">
    <property type="nucleotide sequence ID" value="NZ_FONN01000004.1"/>
</dbReference>
<dbReference type="SUPFAM" id="SSF52266">
    <property type="entry name" value="SGNH hydrolase"/>
    <property type="match status" value="1"/>
</dbReference>
<keyword evidence="3" id="KW-1185">Reference proteome</keyword>
<dbReference type="GO" id="GO:0016787">
    <property type="term" value="F:hydrolase activity"/>
    <property type="evidence" value="ECO:0007669"/>
    <property type="project" value="UniProtKB-KW"/>
</dbReference>
<name>A0A1I2BUE2_9BACL</name>
<dbReference type="AlphaFoldDB" id="A0A1I2BUE2"/>
<dbReference type="OrthoDB" id="2536002at2"/>
<dbReference type="Pfam" id="PF13472">
    <property type="entry name" value="Lipase_GDSL_2"/>
    <property type="match status" value="1"/>
</dbReference>
<organism evidence="2 3">
    <name type="scientific">Paenibacillus algorifonticola</name>
    <dbReference type="NCBI Taxonomy" id="684063"/>
    <lineage>
        <taxon>Bacteria</taxon>
        <taxon>Bacillati</taxon>
        <taxon>Bacillota</taxon>
        <taxon>Bacilli</taxon>
        <taxon>Bacillales</taxon>
        <taxon>Paenibacillaceae</taxon>
        <taxon>Paenibacillus</taxon>
    </lineage>
</organism>
<reference evidence="3" key="1">
    <citation type="submission" date="2016-10" db="EMBL/GenBank/DDBJ databases">
        <authorList>
            <person name="Varghese N."/>
            <person name="Submissions S."/>
        </authorList>
    </citation>
    <scope>NUCLEOTIDE SEQUENCE [LARGE SCALE GENOMIC DNA]</scope>
    <source>
        <strain evidence="3">CGMCC 1.10223</strain>
    </source>
</reference>
<sequence length="339" mass="38085">MLLDQIELYNIQEAVKVGDGYRLSRVPAFVREGLNGHAALRAFNTCGSELRFRMVSDEVKVTLRREHADTATRNGVAEVFFGSFQAPYGITPQVISTEATTFVIKKPDHIDQLKLLAKNQSMRFDAELVRVLLPYDWECRYISIEGEVLPPLAEQSPTRKMLSYGSSITHGGDALGPSGTYAMRTAEKLGVDLISMGFAGSAHMDEAAARYIASREDWEFATFEMGINVFRIWEPEQFAEKVRSFVQAIAEQHRDRWLFFTDMFTCVHDAEDNPKAEQFRRIVQENVEQLGLPNAVYISGRKLLTSFAGLSADLIHPSAAGQEEISEHLTRHILQHIGG</sequence>
<dbReference type="Gene3D" id="3.40.50.1110">
    <property type="entry name" value="SGNH hydrolase"/>
    <property type="match status" value="1"/>
</dbReference>
<feature type="domain" description="SGNH hydrolase-type esterase" evidence="1">
    <location>
        <begin position="164"/>
        <end position="323"/>
    </location>
</feature>